<comment type="similarity">
    <text evidence="1">Belongs to the aldo/keto reductase family.</text>
</comment>
<sequence>MSGLFHPNPTSATSDGLYPKHIVYPLNDGSVIPSPAFGVGSALYQKNATEDVLLALKNKYRHLDNAAIYKNEESVGDAIRQSGLHRKELYLTSKFANIDGDDVRTEFNKSLAKLGVDYLDLYLIHFPSAAESAGGIAKVWKEFELLKAEGLVKSIGVSNFGVKELTELLLIAKTKPAVNQIRYHAYNALENAPLLAFAALNDIKIEAYSSLSPITKFPGGPADAIAEQVAHRISTVKGDVDITVSQATLDWVKTKGIVIVTTSGKNFRQKEQLEVVQNDFPEWLDEEIEAYEKAGPGWDKKN</sequence>
<dbReference type="EMBL" id="LN483167">
    <property type="protein sequence ID" value="CDZ97194.1"/>
    <property type="molecule type" value="Genomic_DNA"/>
</dbReference>
<dbReference type="Gene3D" id="3.20.20.100">
    <property type="entry name" value="NADP-dependent oxidoreductase domain"/>
    <property type="match status" value="1"/>
</dbReference>
<reference evidence="8" key="1">
    <citation type="submission" date="2014-08" db="EMBL/GenBank/DDBJ databases">
        <authorList>
            <person name="Sharma Rahul"/>
            <person name="Thines Marco"/>
        </authorList>
    </citation>
    <scope>NUCLEOTIDE SEQUENCE</scope>
</reference>
<dbReference type="PROSITE" id="PS00062">
    <property type="entry name" value="ALDOKETO_REDUCTASE_2"/>
    <property type="match status" value="1"/>
</dbReference>
<dbReference type="InterPro" id="IPR020471">
    <property type="entry name" value="AKR"/>
</dbReference>
<feature type="site" description="Lowers pKa of active site Tyr" evidence="6">
    <location>
        <position position="94"/>
    </location>
</feature>
<dbReference type="PRINTS" id="PR00069">
    <property type="entry name" value="ALDKETRDTASE"/>
</dbReference>
<dbReference type="AlphaFoldDB" id="A0A0F7SIN2"/>
<dbReference type="SUPFAM" id="SSF51430">
    <property type="entry name" value="NAD(P)-linked oxidoreductase"/>
    <property type="match status" value="1"/>
</dbReference>
<protein>
    <submittedName>
        <fullName evidence="8">Aldo/keto reductase family proteins</fullName>
    </submittedName>
</protein>
<name>A0A0F7SIN2_PHARH</name>
<dbReference type="InterPro" id="IPR018170">
    <property type="entry name" value="Aldo/ket_reductase_CS"/>
</dbReference>
<feature type="domain" description="NADP-dependent oxidoreductase" evidence="7">
    <location>
        <begin position="45"/>
        <end position="263"/>
    </location>
</feature>
<dbReference type="InterPro" id="IPR023210">
    <property type="entry name" value="NADP_OxRdtase_dom"/>
</dbReference>
<evidence type="ECO:0000256" key="6">
    <source>
        <dbReference type="PIRSR" id="PIRSR000097-3"/>
    </source>
</evidence>
<dbReference type="InterPro" id="IPR036812">
    <property type="entry name" value="NAD(P)_OxRdtase_dom_sf"/>
</dbReference>
<dbReference type="Pfam" id="PF00248">
    <property type="entry name" value="Aldo_ket_red"/>
    <property type="match status" value="1"/>
</dbReference>
<evidence type="ECO:0000256" key="4">
    <source>
        <dbReference type="PIRSR" id="PIRSR000097-1"/>
    </source>
</evidence>
<proteinExistence type="inferred from homology"/>
<keyword evidence="3" id="KW-0560">Oxidoreductase</keyword>
<evidence type="ECO:0000259" key="7">
    <source>
        <dbReference type="Pfam" id="PF00248"/>
    </source>
</evidence>
<keyword evidence="2" id="KW-0521">NADP</keyword>
<accession>A0A0F7SIN2</accession>
<evidence type="ECO:0000313" key="8">
    <source>
        <dbReference type="EMBL" id="CDZ97194.1"/>
    </source>
</evidence>
<dbReference type="PANTHER" id="PTHR43827">
    <property type="entry name" value="2,5-DIKETO-D-GLUCONIC ACID REDUCTASE"/>
    <property type="match status" value="1"/>
</dbReference>
<evidence type="ECO:0000256" key="2">
    <source>
        <dbReference type="ARBA" id="ARBA00022857"/>
    </source>
</evidence>
<organism evidence="8">
    <name type="scientific">Phaffia rhodozyma</name>
    <name type="common">Yeast</name>
    <name type="synonym">Xanthophyllomyces dendrorhous</name>
    <dbReference type="NCBI Taxonomy" id="264483"/>
    <lineage>
        <taxon>Eukaryota</taxon>
        <taxon>Fungi</taxon>
        <taxon>Dikarya</taxon>
        <taxon>Basidiomycota</taxon>
        <taxon>Agaricomycotina</taxon>
        <taxon>Tremellomycetes</taxon>
        <taxon>Cystofilobasidiales</taxon>
        <taxon>Mrakiaceae</taxon>
        <taxon>Phaffia</taxon>
    </lineage>
</organism>
<evidence type="ECO:0000256" key="3">
    <source>
        <dbReference type="ARBA" id="ARBA00023002"/>
    </source>
</evidence>
<evidence type="ECO:0000256" key="1">
    <source>
        <dbReference type="ARBA" id="ARBA00007905"/>
    </source>
</evidence>
<evidence type="ECO:0000256" key="5">
    <source>
        <dbReference type="PIRSR" id="PIRSR000097-2"/>
    </source>
</evidence>
<dbReference type="PANTHER" id="PTHR43827:SF3">
    <property type="entry name" value="NADP-DEPENDENT OXIDOREDUCTASE DOMAIN-CONTAINING PROTEIN"/>
    <property type="match status" value="1"/>
</dbReference>
<feature type="binding site" evidence="5">
    <location>
        <position position="125"/>
    </location>
    <ligand>
        <name>substrate</name>
    </ligand>
</feature>
<dbReference type="GO" id="GO:0016616">
    <property type="term" value="F:oxidoreductase activity, acting on the CH-OH group of donors, NAD or NADP as acceptor"/>
    <property type="evidence" value="ECO:0007669"/>
    <property type="project" value="UniProtKB-ARBA"/>
</dbReference>
<feature type="active site" description="Proton donor" evidence="4">
    <location>
        <position position="69"/>
    </location>
</feature>
<dbReference type="PIRSF" id="PIRSF000097">
    <property type="entry name" value="AKR"/>
    <property type="match status" value="1"/>
</dbReference>